<proteinExistence type="predicted"/>
<evidence type="ECO:0000313" key="2">
    <source>
        <dbReference type="EMBL" id="EIJ66135.1"/>
    </source>
</evidence>
<keyword evidence="3" id="KW-1185">Reference proteome</keyword>
<dbReference type="AlphaFoldDB" id="I3D342"/>
<name>I3D342_9ARCH</name>
<evidence type="ECO:0000256" key="1">
    <source>
        <dbReference type="SAM" id="MobiDB-lite"/>
    </source>
</evidence>
<reference evidence="2 3" key="1">
    <citation type="journal article" date="2012" name="J. Bacteriol.">
        <title>Genome sequence of "Candidatus Nitrosopumilus salaria" BD31, an ammonia-oxidizing archaeon from the San Francisco Bay estuary.</title>
        <authorList>
            <person name="Mosier A.C."/>
            <person name="Allen E.E."/>
            <person name="Kim M."/>
            <person name="Ferriera S."/>
            <person name="Francis C.A."/>
        </authorList>
    </citation>
    <scope>NUCLEOTIDE SEQUENCE [LARGE SCALE GENOMIC DNA]</scope>
    <source>
        <strain evidence="2 3">BD31</strain>
    </source>
</reference>
<sequence>MDLDKVRTADTDDDYTDDDYTDDDFDDDELMITLIDDD</sequence>
<gene>
    <name evidence="2" type="ORF">BD31_I0588</name>
</gene>
<organism evidence="2 3">
    <name type="scientific">Candidatus Nitrosopumilus salarius BD31</name>
    <dbReference type="NCBI Taxonomy" id="859350"/>
    <lineage>
        <taxon>Archaea</taxon>
        <taxon>Nitrososphaerota</taxon>
        <taxon>Nitrososphaeria</taxon>
        <taxon>Nitrosopumilales</taxon>
        <taxon>Nitrosopumilaceae</taxon>
        <taxon>Nitrosopumilus</taxon>
    </lineage>
</organism>
<protein>
    <submittedName>
        <fullName evidence="2">Uncharacterized protein</fullName>
    </submittedName>
</protein>
<feature type="region of interest" description="Disordered" evidence="1">
    <location>
        <begin position="1"/>
        <end position="23"/>
    </location>
</feature>
<accession>I3D342</accession>
<dbReference type="Proteomes" id="UP000003423">
    <property type="component" value="Unassembled WGS sequence"/>
</dbReference>
<feature type="compositionally biased region" description="Basic and acidic residues" evidence="1">
    <location>
        <begin position="1"/>
        <end position="10"/>
    </location>
</feature>
<feature type="compositionally biased region" description="Acidic residues" evidence="1">
    <location>
        <begin position="11"/>
        <end position="23"/>
    </location>
</feature>
<dbReference type="EMBL" id="AEXL02000087">
    <property type="protein sequence ID" value="EIJ66135.1"/>
    <property type="molecule type" value="Genomic_DNA"/>
</dbReference>
<comment type="caution">
    <text evidence="2">The sequence shown here is derived from an EMBL/GenBank/DDBJ whole genome shotgun (WGS) entry which is preliminary data.</text>
</comment>
<evidence type="ECO:0000313" key="3">
    <source>
        <dbReference type="Proteomes" id="UP000003423"/>
    </source>
</evidence>
<dbReference type="PATRIC" id="fig|859350.6.peg.864"/>